<feature type="region of interest" description="Disordered" evidence="1">
    <location>
        <begin position="90"/>
        <end position="136"/>
    </location>
</feature>
<name>A0AAF0TRT7_SOLVR</name>
<organism evidence="2 3">
    <name type="scientific">Solanum verrucosum</name>
    <dbReference type="NCBI Taxonomy" id="315347"/>
    <lineage>
        <taxon>Eukaryota</taxon>
        <taxon>Viridiplantae</taxon>
        <taxon>Streptophyta</taxon>
        <taxon>Embryophyta</taxon>
        <taxon>Tracheophyta</taxon>
        <taxon>Spermatophyta</taxon>
        <taxon>Magnoliopsida</taxon>
        <taxon>eudicotyledons</taxon>
        <taxon>Gunneridae</taxon>
        <taxon>Pentapetalae</taxon>
        <taxon>asterids</taxon>
        <taxon>lamiids</taxon>
        <taxon>Solanales</taxon>
        <taxon>Solanaceae</taxon>
        <taxon>Solanoideae</taxon>
        <taxon>Solaneae</taxon>
        <taxon>Solanum</taxon>
    </lineage>
</organism>
<sequence length="315" mass="36204">MEKTNSARERMVRRSTKWIGDGNFDRLKSQKRSGERLSQEGNGKENSDNLSYEEIWVKILDCQVRKLRIKEVTSVKVLWRNQLVEEATWEAKEDMKKRNPPLFESGENSDQREEMSVNGSNSSQLGDNDDIGNLHDVNKDQLGSTGAIRLPPTVGNAVFHMTSTMLPLLQMKGLFGCLATEDSHDHIRNFVDMCGPFPFKNITQESVRLCLFPFTLMGEATKWLADLPRDSITSLEELFDAFYLVCGGIMHQPFDKASTLLDEMTNINRAWYTREDPVSPLDFKISKEQIEKDQERDEHMAKFMTQMDLLTKHVM</sequence>
<evidence type="ECO:0000313" key="2">
    <source>
        <dbReference type="EMBL" id="WMV29634.1"/>
    </source>
</evidence>
<feature type="compositionally biased region" description="Basic and acidic residues" evidence="1">
    <location>
        <begin position="23"/>
        <end position="47"/>
    </location>
</feature>
<reference evidence="2" key="1">
    <citation type="submission" date="2023-08" db="EMBL/GenBank/DDBJ databases">
        <title>A de novo genome assembly of Solanum verrucosum Schlechtendal, a Mexican diploid species geographically isolated from the other diploid A-genome species in potato relatives.</title>
        <authorList>
            <person name="Hosaka K."/>
        </authorList>
    </citation>
    <scope>NUCLEOTIDE SEQUENCE</scope>
    <source>
        <tissue evidence="2">Young leaves</tissue>
    </source>
</reference>
<feature type="region of interest" description="Disordered" evidence="1">
    <location>
        <begin position="21"/>
        <end position="47"/>
    </location>
</feature>
<dbReference type="Proteomes" id="UP001234989">
    <property type="component" value="Chromosome 5"/>
</dbReference>
<gene>
    <name evidence="2" type="ORF">MTR67_023019</name>
</gene>
<accession>A0AAF0TRT7</accession>
<dbReference type="AlphaFoldDB" id="A0AAF0TRT7"/>
<keyword evidence="3" id="KW-1185">Reference proteome</keyword>
<proteinExistence type="predicted"/>
<dbReference type="EMBL" id="CP133616">
    <property type="protein sequence ID" value="WMV29634.1"/>
    <property type="molecule type" value="Genomic_DNA"/>
</dbReference>
<feature type="compositionally biased region" description="Polar residues" evidence="1">
    <location>
        <begin position="117"/>
        <end position="126"/>
    </location>
</feature>
<evidence type="ECO:0000256" key="1">
    <source>
        <dbReference type="SAM" id="MobiDB-lite"/>
    </source>
</evidence>
<evidence type="ECO:0000313" key="3">
    <source>
        <dbReference type="Proteomes" id="UP001234989"/>
    </source>
</evidence>
<evidence type="ECO:0008006" key="4">
    <source>
        <dbReference type="Google" id="ProtNLM"/>
    </source>
</evidence>
<protein>
    <recommendedName>
        <fullName evidence="4">Retrotransposon gag domain-containing protein</fullName>
    </recommendedName>
</protein>